<reference evidence="3 4" key="1">
    <citation type="submission" date="2019-02" db="EMBL/GenBank/DDBJ databases">
        <title>Deep-cultivation of Planctomycetes and their phenomic and genomic characterization uncovers novel biology.</title>
        <authorList>
            <person name="Wiegand S."/>
            <person name="Jogler M."/>
            <person name="Boedeker C."/>
            <person name="Pinto D."/>
            <person name="Vollmers J."/>
            <person name="Rivas-Marin E."/>
            <person name="Kohn T."/>
            <person name="Peeters S.H."/>
            <person name="Heuer A."/>
            <person name="Rast P."/>
            <person name="Oberbeckmann S."/>
            <person name="Bunk B."/>
            <person name="Jeske O."/>
            <person name="Meyerdierks A."/>
            <person name="Storesund J.E."/>
            <person name="Kallscheuer N."/>
            <person name="Luecker S."/>
            <person name="Lage O.M."/>
            <person name="Pohl T."/>
            <person name="Merkel B.J."/>
            <person name="Hornburger P."/>
            <person name="Mueller R.-W."/>
            <person name="Bruemmer F."/>
            <person name="Labrenz M."/>
            <person name="Spormann A.M."/>
            <person name="Op den Camp H."/>
            <person name="Overmann J."/>
            <person name="Amann R."/>
            <person name="Jetten M.S.M."/>
            <person name="Mascher T."/>
            <person name="Medema M.H."/>
            <person name="Devos D.P."/>
            <person name="Kaster A.-K."/>
            <person name="Ovreas L."/>
            <person name="Rohde M."/>
            <person name="Galperin M.Y."/>
            <person name="Jogler C."/>
        </authorList>
    </citation>
    <scope>NUCLEOTIDE SEQUENCE [LARGE SCALE GENOMIC DNA]</scope>
    <source>
        <strain evidence="3 4">Q31a</strain>
    </source>
</reference>
<gene>
    <name evidence="3" type="ORF">Q31a_32940</name>
</gene>
<sequence length="1783" mass="188079">MSFRRFDAFLPLSLSSQLRSPLRKRKLSRNRRRNLVRKQLVEQLEARELMALDILSVSPANEAMFVAVESNLVFNFSDAVVKGQGNIHVVDQSTGVLGIALDVNSPAVSIAGAEVTVDLPENLLKDAVYEIYIDSGAFIDTSTTETQDATLLVQDFDFLPLGPFEFENGGDGTDFTLDPPLGFSVDNSNMPGGGVPEWSGWSFADRDAWAQVDDQNRSSFTLANNTIAIADTDEWADTTPRDDGSFNSLLQSKTIQLDGVAASSVVVEFDSSFRPENSQVGVLEVRYDGGDWTNLLTLDPSNTSNAGNASNLNEHRSIEVDNPTSGEMEFRWGVVGANDWWWGIDNLHVTGDITGVPFAGVDSPAVWSFATEESPKLKLSIDPAEMNENGGSALGTVSRNGPPTEDMVVTLVSNDTSEATVPATVTILAGQTSATFPITAVDDALSDRIQIAAITASSVTHAAATAEINVLDDEGPKIVTLTPADDATDVDYQSNLSIAFDVDIKKGNGLVNLVRTSDNVLIASIDINSPLVTISGSTMTIDPPLNLDGLTGYYLRIDDGALLDTSTTSTPNATLLTQDFDLLNLNAFSHQTGGDGTDVTHTPPTGFAVDNSGITGGANSDWYGWSFADKESWLATNSSQGRAEFEFGSGNVAVADPGVWYNSTNDAVSFNSYLSTNPIDLSGVDAGSVAIEFDSSFVGALPQIGTLEVSYNGGGSWTEIMAFDADGRNAHIRIDSSTAVNTSQGGGTLRNKLLNPASGEMIFRFGVENAGNHRWWAIDNIKISGGVTGVPFQGIATPTDWNFTTAVAPTITLSTDKPTVSEGGGTITGTVTRNRDTVGDLVVTLTSSNTAEATVPATVTIPDGAASVDFVVTGVDDAIRDFDKLVTLSATATDYFSESTTVLVTDDDFPKPITFSPADDSLAVPVDSDLVIEFDEAVKKGNGFVHVLRASDNKVGFSIDIQSSAVTVAGSTVTINPTNDLIGDTDYYVSFDNGAILNLATSLSVGTTLLKQDFELLPLGPHVFETDGISPEGTDFTLTPPTGYSVDNSNMSPGGVPEWSGWSFARKEFWVEAAQQNRDDFTLGQGTIAIADADEFDDFSSLNRQFNSLFLSSPIDLTHVAAGTVQLEFDSSFLPEGSQTGIIDVTYDGGTTWENLKTIVTEGLINEHLTIPVTNPASGEMQFRFGLTGLNNWWWAIDNIHVTGAVSGVAFPGIANSDSTTTDATTWNFTTAAAPGLSVSVDSSAISESGGTAVGTVTRNTDTTAALVVTLSSTDAASVGIPTSVVIPAGQASTTFAIAAIDDSLADGLKQVTISASALGLLDGATSISINDNEVGDIVISEIMYNPNGGEPQTEWVELYNRGTTTIDLGGWTLDDEDGTDWGKIAEGIQLAPGQVGVLYNNFFDTISDTDFRTSWSVPTEAIVAGIFWGDLANDPTTTGEVNEVLTLIDAGGEPVEVVNYGNDGTQWPQIFDGPSIYLAQLTGDSQLGTNWMKSVVDTNDAIHPSGDIYDAADIGSPGRVSVTTDTDAPAISAVYAAADTWTTDFIDAVDGGGTGAGNGLGVAVVAGGATLPWNTVNRLYLQFSENVIQLDATSLEIRDSDGTLPFTFSYDANTHIATIDMEAAFSYSKLRLAVADSVTDASGNALDGDASGTAGGLFEMRFDVLPGDGDGDGRTTPADLNVLIGSLNRRAGQDGYNPFADWDTDSRGTPTDLSVLIQFLNRQISTLAEPAAAFPAAAALAVSAEGEQADSDELDQLDAFFATLGDAQEKNTTSKLLPLGSR</sequence>
<dbReference type="Gene3D" id="2.60.40.1260">
    <property type="entry name" value="Lamin Tail domain"/>
    <property type="match status" value="1"/>
</dbReference>
<dbReference type="Gene3D" id="2.60.40.2030">
    <property type="match status" value="2"/>
</dbReference>
<dbReference type="InterPro" id="IPR038081">
    <property type="entry name" value="CalX-like_sf"/>
</dbReference>
<dbReference type="InterPro" id="IPR001322">
    <property type="entry name" value="Lamin_tail_dom"/>
</dbReference>
<evidence type="ECO:0000259" key="2">
    <source>
        <dbReference type="PROSITE" id="PS51841"/>
    </source>
</evidence>
<organism evidence="3 4">
    <name type="scientific">Aureliella helgolandensis</name>
    <dbReference type="NCBI Taxonomy" id="2527968"/>
    <lineage>
        <taxon>Bacteria</taxon>
        <taxon>Pseudomonadati</taxon>
        <taxon>Planctomycetota</taxon>
        <taxon>Planctomycetia</taxon>
        <taxon>Pirellulales</taxon>
        <taxon>Pirellulaceae</taxon>
        <taxon>Aureliella</taxon>
    </lineage>
</organism>
<evidence type="ECO:0000313" key="3">
    <source>
        <dbReference type="EMBL" id="QDV24972.1"/>
    </source>
</evidence>
<keyword evidence="4" id="KW-1185">Reference proteome</keyword>
<dbReference type="EMBL" id="CP036298">
    <property type="protein sequence ID" value="QDV24972.1"/>
    <property type="molecule type" value="Genomic_DNA"/>
</dbReference>
<dbReference type="SUPFAM" id="SSF63446">
    <property type="entry name" value="Type I dockerin domain"/>
    <property type="match status" value="1"/>
</dbReference>
<dbReference type="KEGG" id="ahel:Q31a_32940"/>
<dbReference type="PROSITE" id="PS51841">
    <property type="entry name" value="LTD"/>
    <property type="match status" value="1"/>
</dbReference>
<accession>A0A518G8R6</accession>
<evidence type="ECO:0000256" key="1">
    <source>
        <dbReference type="ARBA" id="ARBA00022729"/>
    </source>
</evidence>
<proteinExistence type="predicted"/>
<dbReference type="RefSeq" id="WP_197355297.1">
    <property type="nucleotide sequence ID" value="NZ_CP036298.1"/>
</dbReference>
<dbReference type="Proteomes" id="UP000318017">
    <property type="component" value="Chromosome"/>
</dbReference>
<dbReference type="InterPro" id="IPR036415">
    <property type="entry name" value="Lamin_tail_dom_sf"/>
</dbReference>
<dbReference type="Pfam" id="PF00932">
    <property type="entry name" value="LTD"/>
    <property type="match status" value="1"/>
</dbReference>
<feature type="domain" description="LTD" evidence="2">
    <location>
        <begin position="1326"/>
        <end position="1463"/>
    </location>
</feature>
<evidence type="ECO:0000313" key="4">
    <source>
        <dbReference type="Proteomes" id="UP000318017"/>
    </source>
</evidence>
<dbReference type="SUPFAM" id="SSF74853">
    <property type="entry name" value="Lamin A/C globular tail domain"/>
    <property type="match status" value="1"/>
</dbReference>
<dbReference type="SUPFAM" id="SSF141072">
    <property type="entry name" value="CalX-like"/>
    <property type="match status" value="3"/>
</dbReference>
<dbReference type="GO" id="GO:0000272">
    <property type="term" value="P:polysaccharide catabolic process"/>
    <property type="evidence" value="ECO:0007669"/>
    <property type="project" value="InterPro"/>
</dbReference>
<dbReference type="Gene3D" id="2.60.120.260">
    <property type="entry name" value="Galactose-binding domain-like"/>
    <property type="match status" value="2"/>
</dbReference>
<name>A0A518G8R6_9BACT</name>
<dbReference type="InterPro" id="IPR032812">
    <property type="entry name" value="SbsA_Ig"/>
</dbReference>
<keyword evidence="1" id="KW-0732">Signal</keyword>
<dbReference type="Pfam" id="PF13205">
    <property type="entry name" value="Big_5"/>
    <property type="match status" value="3"/>
</dbReference>
<dbReference type="InterPro" id="IPR036439">
    <property type="entry name" value="Dockerin_dom_sf"/>
</dbReference>
<protein>
    <recommendedName>
        <fullName evidence="2">LTD domain-containing protein</fullName>
    </recommendedName>
</protein>